<dbReference type="Pfam" id="PF06738">
    <property type="entry name" value="ThrE"/>
    <property type="match status" value="1"/>
</dbReference>
<dbReference type="InterPro" id="IPR010619">
    <property type="entry name" value="ThrE-like_N"/>
</dbReference>
<organism evidence="4 5">
    <name type="scientific">Falsarthrobacter nasiphocae</name>
    <dbReference type="NCBI Taxonomy" id="189863"/>
    <lineage>
        <taxon>Bacteria</taxon>
        <taxon>Bacillati</taxon>
        <taxon>Actinomycetota</taxon>
        <taxon>Actinomycetes</taxon>
        <taxon>Micrococcales</taxon>
        <taxon>Micrococcaceae</taxon>
        <taxon>Falsarthrobacter</taxon>
    </lineage>
</organism>
<protein>
    <submittedName>
        <fullName evidence="4">Uncharacterized membrane protein YjjP (DUF1212 family)</fullName>
    </submittedName>
</protein>
<keyword evidence="2" id="KW-1133">Transmembrane helix</keyword>
<feature type="transmembrane region" description="Helical" evidence="2">
    <location>
        <begin position="242"/>
        <end position="264"/>
    </location>
</feature>
<evidence type="ECO:0000313" key="4">
    <source>
        <dbReference type="EMBL" id="MDR6891682.1"/>
    </source>
</evidence>
<sequence length="438" mass="45362">MDTHSPEPTRPGAAQHGAATDDRTLLAYLAAAHTAGGAAAHEVEVDVVMAARGIGYPRAQVRSDPNGVWVALGPGEPATYENVEGGLRLDQSLRVAAVQHGLSTGGMTPAAALAALSALRTQRPRFPVLGMYLGGFAISFGIATLLQPSWHAVIFATAVSPVVVALMRLAGRGAIPSAVLPLLASFAVAVPAFWLARTGWLPSPLRSLLPPVAVLLPGALIVTGLSELVAGKMTAGASRLMYGSTVLLMFAVGIAAAAALLGVPPSEWTATRVDEIGPVLPFAGIALLSLGICLQESVPWRIAGLVFVVLTLTYIAQWVVLVVAAGPTWAAMLVGSIVASLLSWLAAAWRPTVPRLVLFLPSFWLLVPGSLGLLSMARLGVDPRDSWALVTTTTAAVVAIAVGLIVGTSTARGLTRLGARRHVERLRAARARRHAAAS</sequence>
<dbReference type="InterPro" id="IPR051361">
    <property type="entry name" value="ThrE/Ser_Exporter"/>
</dbReference>
<dbReference type="AlphaFoldDB" id="A0AAE4C624"/>
<keyword evidence="2" id="KW-0812">Transmembrane</keyword>
<feature type="transmembrane region" description="Helical" evidence="2">
    <location>
        <begin position="152"/>
        <end position="171"/>
    </location>
</feature>
<evidence type="ECO:0000259" key="3">
    <source>
        <dbReference type="Pfam" id="PF06738"/>
    </source>
</evidence>
<dbReference type="Proteomes" id="UP001247307">
    <property type="component" value="Unassembled WGS sequence"/>
</dbReference>
<feature type="transmembrane region" description="Helical" evidence="2">
    <location>
        <begin position="276"/>
        <end position="295"/>
    </location>
</feature>
<reference evidence="4" key="1">
    <citation type="submission" date="2023-07" db="EMBL/GenBank/DDBJ databases">
        <title>Sequencing the genomes of 1000 actinobacteria strains.</title>
        <authorList>
            <person name="Klenk H.-P."/>
        </authorList>
    </citation>
    <scope>NUCLEOTIDE SEQUENCE</scope>
    <source>
        <strain evidence="4">DSM 13988</strain>
    </source>
</reference>
<feature type="transmembrane region" description="Helical" evidence="2">
    <location>
        <begin position="329"/>
        <end position="349"/>
    </location>
</feature>
<comment type="caution">
    <text evidence="4">The sequence shown here is derived from an EMBL/GenBank/DDBJ whole genome shotgun (WGS) entry which is preliminary data.</text>
</comment>
<dbReference type="PANTHER" id="PTHR31082">
    <property type="entry name" value="PHEROMONE-REGULATED MEMBRANE PROTEIN 10"/>
    <property type="match status" value="1"/>
</dbReference>
<evidence type="ECO:0000256" key="1">
    <source>
        <dbReference type="ARBA" id="ARBA00034125"/>
    </source>
</evidence>
<dbReference type="PANTHER" id="PTHR31082:SF4">
    <property type="entry name" value="PHEROMONE-REGULATED MEMBRANE PROTEIN 10"/>
    <property type="match status" value="1"/>
</dbReference>
<gene>
    <name evidence="4" type="ORF">J2S35_000622</name>
</gene>
<comment type="similarity">
    <text evidence="1">Belongs to the ThrE exporter (TC 2.A.79) family.</text>
</comment>
<feature type="domain" description="Threonine/serine exporter-like N-terminal" evidence="3">
    <location>
        <begin position="32"/>
        <end position="260"/>
    </location>
</feature>
<feature type="transmembrane region" description="Helical" evidence="2">
    <location>
        <begin position="302"/>
        <end position="323"/>
    </location>
</feature>
<feature type="transmembrane region" description="Helical" evidence="2">
    <location>
        <begin position="208"/>
        <end position="230"/>
    </location>
</feature>
<name>A0AAE4C624_9MICC</name>
<accession>A0AAE4C624</accession>
<feature type="transmembrane region" description="Helical" evidence="2">
    <location>
        <begin position="126"/>
        <end position="146"/>
    </location>
</feature>
<dbReference type="EMBL" id="JAVDUI010000001">
    <property type="protein sequence ID" value="MDR6891682.1"/>
    <property type="molecule type" value="Genomic_DNA"/>
</dbReference>
<feature type="transmembrane region" description="Helical" evidence="2">
    <location>
        <begin position="356"/>
        <end position="381"/>
    </location>
</feature>
<dbReference type="RefSeq" id="WP_309849732.1">
    <property type="nucleotide sequence ID" value="NZ_BAAAIU010000045.1"/>
</dbReference>
<proteinExistence type="inferred from homology"/>
<keyword evidence="5" id="KW-1185">Reference proteome</keyword>
<evidence type="ECO:0000313" key="5">
    <source>
        <dbReference type="Proteomes" id="UP001247307"/>
    </source>
</evidence>
<evidence type="ECO:0000256" key="2">
    <source>
        <dbReference type="SAM" id="Phobius"/>
    </source>
</evidence>
<dbReference type="GO" id="GO:0022857">
    <property type="term" value="F:transmembrane transporter activity"/>
    <property type="evidence" value="ECO:0007669"/>
    <property type="project" value="InterPro"/>
</dbReference>
<keyword evidence="2" id="KW-0472">Membrane</keyword>
<feature type="transmembrane region" description="Helical" evidence="2">
    <location>
        <begin position="178"/>
        <end position="196"/>
    </location>
</feature>
<feature type="transmembrane region" description="Helical" evidence="2">
    <location>
        <begin position="387"/>
        <end position="411"/>
    </location>
</feature>